<reference evidence="3 4" key="1">
    <citation type="submission" date="2019-04" db="EMBL/GenBank/DDBJ databases">
        <title>Comparative genomics and transcriptomics to analyze fruiting body development in filamentous ascomycetes.</title>
        <authorList>
            <consortium name="DOE Joint Genome Institute"/>
            <person name="Lutkenhaus R."/>
            <person name="Traeger S."/>
            <person name="Breuer J."/>
            <person name="Kuo A."/>
            <person name="Lipzen A."/>
            <person name="Pangilinan J."/>
            <person name="Dilworth D."/>
            <person name="Sandor L."/>
            <person name="Poggeler S."/>
            <person name="Barry K."/>
            <person name="Grigoriev I.V."/>
            <person name="Nowrousian M."/>
        </authorList>
    </citation>
    <scope>NUCLEOTIDE SEQUENCE [LARGE SCALE GENOMIC DNA]</scope>
    <source>
        <strain evidence="3 4">CBS 389.68</strain>
    </source>
</reference>
<evidence type="ECO:0000313" key="4">
    <source>
        <dbReference type="Proteomes" id="UP000298138"/>
    </source>
</evidence>
<dbReference type="EMBL" id="ML220119">
    <property type="protein sequence ID" value="TGZ81490.1"/>
    <property type="molecule type" value="Genomic_DNA"/>
</dbReference>
<dbReference type="InParanoid" id="A0A4S2MXS9"/>
<dbReference type="AlphaFoldDB" id="A0A4S2MXS9"/>
<accession>A0A4S2MXS9</accession>
<dbReference type="Proteomes" id="UP000298138">
    <property type="component" value="Unassembled WGS sequence"/>
</dbReference>
<feature type="region of interest" description="Disordered" evidence="1">
    <location>
        <begin position="293"/>
        <end position="313"/>
    </location>
</feature>
<name>A0A4S2MXS9_9PEZI</name>
<keyword evidence="4" id="KW-1185">Reference proteome</keyword>
<feature type="signal peptide" evidence="2">
    <location>
        <begin position="1"/>
        <end position="22"/>
    </location>
</feature>
<gene>
    <name evidence="3" type="ORF">EX30DRAFT_348672</name>
</gene>
<protein>
    <submittedName>
        <fullName evidence="3">Uncharacterized protein</fullName>
    </submittedName>
</protein>
<feature type="chain" id="PRO_5020738473" evidence="2">
    <location>
        <begin position="23"/>
        <end position="351"/>
    </location>
</feature>
<keyword evidence="2" id="KW-0732">Signal</keyword>
<evidence type="ECO:0000256" key="1">
    <source>
        <dbReference type="SAM" id="MobiDB-lite"/>
    </source>
</evidence>
<evidence type="ECO:0000256" key="2">
    <source>
        <dbReference type="SAM" id="SignalP"/>
    </source>
</evidence>
<sequence length="351" mass="38280">MRNSPFVVLLLLLLLLFPLVLEFSYLVPGDAVALRPGGGGGMEIRLYANYANVLSRALLALKLCTFNKANSQEHVQHHHGELVRIVHQSGLKVPAVSSALTIGPDGNDAMNRAQDSSSGTHRQTIMRRWEAPLLESPGARVDDGGVALQHIPDDHGTGEWCCGLGLTGRRGPVFWSAKLLHALRWLCQRVRPPPKISHPHTVLAAPPPPSSSPYPLAPSLLLIARVPPNHLSPSLPLPRGTPPTVRLKKLRVPGVHQQLSSLIASIAPLPTLTVHSPLSSALRRLRTAEAGRSHYDHIRNDPRRKRTNPSDAGNVTSYSWVGTSCFSDQSCFPTAHRPLRLLSSSFASFRR</sequence>
<proteinExistence type="predicted"/>
<organism evidence="3 4">
    <name type="scientific">Ascodesmis nigricans</name>
    <dbReference type="NCBI Taxonomy" id="341454"/>
    <lineage>
        <taxon>Eukaryota</taxon>
        <taxon>Fungi</taxon>
        <taxon>Dikarya</taxon>
        <taxon>Ascomycota</taxon>
        <taxon>Pezizomycotina</taxon>
        <taxon>Pezizomycetes</taxon>
        <taxon>Pezizales</taxon>
        <taxon>Ascodesmidaceae</taxon>
        <taxon>Ascodesmis</taxon>
    </lineage>
</organism>
<evidence type="ECO:0000313" key="3">
    <source>
        <dbReference type="EMBL" id="TGZ81490.1"/>
    </source>
</evidence>